<accession>A0ABT3MV06</accession>
<keyword evidence="2" id="KW-1185">Reference proteome</keyword>
<evidence type="ECO:0000313" key="2">
    <source>
        <dbReference type="Proteomes" id="UP001209854"/>
    </source>
</evidence>
<dbReference type="RefSeq" id="WP_262568052.1">
    <property type="nucleotide sequence ID" value="NZ_JAPFCC010000001.1"/>
</dbReference>
<protein>
    <submittedName>
        <fullName evidence="1">ATP-grasp fold amidoligase family protein</fullName>
    </submittedName>
</protein>
<dbReference type="InterPro" id="IPR029465">
    <property type="entry name" value="ATPgrasp_TupA"/>
</dbReference>
<comment type="caution">
    <text evidence="1">The sequence shown here is derived from an EMBL/GenBank/DDBJ whole genome shotgun (WGS) entry which is preliminary data.</text>
</comment>
<gene>
    <name evidence="1" type="ORF">NX722_11245</name>
</gene>
<dbReference type="Proteomes" id="UP001209854">
    <property type="component" value="Unassembled WGS sequence"/>
</dbReference>
<dbReference type="Pfam" id="PF14305">
    <property type="entry name" value="ATPgrasp_TupA"/>
    <property type="match status" value="1"/>
</dbReference>
<reference evidence="1 2" key="1">
    <citation type="submission" date="2022-10" db="EMBL/GenBank/DDBJ databases">
        <title>High-quality genome sequences of two octocoral-associated bacteria, Endozoicomonas euniceicola EF212 and Endozoicomonas gorgoniicola PS125.</title>
        <authorList>
            <person name="Chiou Y.-J."/>
            <person name="Chen Y.-H."/>
        </authorList>
    </citation>
    <scope>NUCLEOTIDE SEQUENCE [LARGE SCALE GENOMIC DNA]</scope>
    <source>
        <strain evidence="1 2">PS125</strain>
    </source>
</reference>
<dbReference type="SUPFAM" id="SSF56059">
    <property type="entry name" value="Glutathione synthetase ATP-binding domain-like"/>
    <property type="match status" value="1"/>
</dbReference>
<proteinExistence type="predicted"/>
<sequence length="298" mass="35183">MNYVKKIFRPIKNYIYGKIPDKVFAKIMFRIRIGYDLNLDNPKSYNEKIQWLKLNDRTPLHTICADKYKVRDFVKDRIGKEYLIPLFLETKKIEDIKPENMPDEPIVIKTNHDSGTVFIIRDKSNANWELIREKIKKALSNNYYGITKEWQYKDIEPRIIVEKLLTDDMGRIPSDVKIFCSDGEPKFMLLCLDRETGVKFVHLTMDFEIMPFFSNGQSFDMNSLNITPPQNLDLMLDLAKRLSKGLKHARVDFFNINGQIYFGEITFHDSSGFMKIDPLDWDYKLGEFVNINHKKRNC</sequence>
<evidence type="ECO:0000313" key="1">
    <source>
        <dbReference type="EMBL" id="MCW7553203.1"/>
    </source>
</evidence>
<name>A0ABT3MV06_9GAMM</name>
<organism evidence="1 2">
    <name type="scientific">Endozoicomonas gorgoniicola</name>
    <dbReference type="NCBI Taxonomy" id="1234144"/>
    <lineage>
        <taxon>Bacteria</taxon>
        <taxon>Pseudomonadati</taxon>
        <taxon>Pseudomonadota</taxon>
        <taxon>Gammaproteobacteria</taxon>
        <taxon>Oceanospirillales</taxon>
        <taxon>Endozoicomonadaceae</taxon>
        <taxon>Endozoicomonas</taxon>
    </lineage>
</organism>
<dbReference type="EMBL" id="JAPFCC010000001">
    <property type="protein sequence ID" value="MCW7553203.1"/>
    <property type="molecule type" value="Genomic_DNA"/>
</dbReference>